<gene>
    <name evidence="1" type="ORF">SISSUDRAFT_1062748</name>
</gene>
<accession>A0A166CIJ5</accession>
<dbReference type="Proteomes" id="UP000076798">
    <property type="component" value="Unassembled WGS sequence"/>
</dbReference>
<dbReference type="AlphaFoldDB" id="A0A166CIJ5"/>
<proteinExistence type="predicted"/>
<protein>
    <recommendedName>
        <fullName evidence="3">F-box domain-containing protein</fullName>
    </recommendedName>
</protein>
<sequence>MDASYNYRQNDGITRLPVEIWREILLFATALSSPWDSLSDLIFDSNPKPGDDIFGWFDRSSNTVRRQAWWSSWQTKVAVVLTCTTWHDIGEAMLYENIRDISKNHAPENIQDLLAPEWPSLSHNDSEPLIPLRKAHLVQRMDLWEERALPKLLSIALHCVNLNELRFATGYITEPESWQQLYRTFASLTNLKVLIVHTLGQTAPESSAKVILPRVKVLGLHTFRAISILAHWQLPSLRSLSLTCLDIEEMGAVFELHGHRLLSLSLAVMLCPGSYALPIHTWCPLLKFFSCLRRYAFETFPILLSEHPSLQTLGMFSLHSLIDARAGPGMKLEANNSDRPREKLPKELQNLTRAQFPCLRVIRALRNSSLPISPGELAENVYLDASVREHCRNEGLSIQDVWGEPLELVPT</sequence>
<evidence type="ECO:0000313" key="1">
    <source>
        <dbReference type="EMBL" id="KZT37494.1"/>
    </source>
</evidence>
<organism evidence="1 2">
    <name type="scientific">Sistotremastrum suecicum HHB10207 ss-3</name>
    <dbReference type="NCBI Taxonomy" id="1314776"/>
    <lineage>
        <taxon>Eukaryota</taxon>
        <taxon>Fungi</taxon>
        <taxon>Dikarya</taxon>
        <taxon>Basidiomycota</taxon>
        <taxon>Agaricomycotina</taxon>
        <taxon>Agaricomycetes</taxon>
        <taxon>Sistotremastrales</taxon>
        <taxon>Sistotremastraceae</taxon>
        <taxon>Sistotremastrum</taxon>
    </lineage>
</organism>
<keyword evidence="2" id="KW-1185">Reference proteome</keyword>
<dbReference type="OrthoDB" id="3258324at2759"/>
<evidence type="ECO:0000313" key="2">
    <source>
        <dbReference type="Proteomes" id="UP000076798"/>
    </source>
</evidence>
<evidence type="ECO:0008006" key="3">
    <source>
        <dbReference type="Google" id="ProtNLM"/>
    </source>
</evidence>
<dbReference type="EMBL" id="KV428082">
    <property type="protein sequence ID" value="KZT37494.1"/>
    <property type="molecule type" value="Genomic_DNA"/>
</dbReference>
<dbReference type="SUPFAM" id="SSF52047">
    <property type="entry name" value="RNI-like"/>
    <property type="match status" value="1"/>
</dbReference>
<name>A0A166CIJ5_9AGAM</name>
<reference evidence="1 2" key="1">
    <citation type="journal article" date="2016" name="Mol. Biol. Evol.">
        <title>Comparative Genomics of Early-Diverging Mushroom-Forming Fungi Provides Insights into the Origins of Lignocellulose Decay Capabilities.</title>
        <authorList>
            <person name="Nagy L.G."/>
            <person name="Riley R."/>
            <person name="Tritt A."/>
            <person name="Adam C."/>
            <person name="Daum C."/>
            <person name="Floudas D."/>
            <person name="Sun H."/>
            <person name="Yadav J.S."/>
            <person name="Pangilinan J."/>
            <person name="Larsson K.H."/>
            <person name="Matsuura K."/>
            <person name="Barry K."/>
            <person name="Labutti K."/>
            <person name="Kuo R."/>
            <person name="Ohm R.A."/>
            <person name="Bhattacharya S.S."/>
            <person name="Shirouzu T."/>
            <person name="Yoshinaga Y."/>
            <person name="Martin F.M."/>
            <person name="Grigoriev I.V."/>
            <person name="Hibbett D.S."/>
        </authorList>
    </citation>
    <scope>NUCLEOTIDE SEQUENCE [LARGE SCALE GENOMIC DNA]</scope>
    <source>
        <strain evidence="1 2">HHB10207 ss-3</strain>
    </source>
</reference>